<name>A0A0N4Y670_NIPBR</name>
<dbReference type="EMBL" id="UYSL01020550">
    <property type="protein sequence ID" value="VDL75151.1"/>
    <property type="molecule type" value="Genomic_DNA"/>
</dbReference>
<reference evidence="3" key="1">
    <citation type="submission" date="2017-02" db="UniProtKB">
        <authorList>
            <consortium name="WormBaseParasite"/>
        </authorList>
    </citation>
    <scope>IDENTIFICATION</scope>
</reference>
<accession>A0A0N4Y670</accession>
<protein>
    <submittedName>
        <fullName evidence="1 3">Uncharacterized protein</fullName>
    </submittedName>
</protein>
<dbReference type="WBParaSite" id="NBR_0001156101-mRNA-1">
    <property type="protein sequence ID" value="NBR_0001156101-mRNA-1"/>
    <property type="gene ID" value="NBR_0001156101"/>
</dbReference>
<sequence length="78" mass="8258">MPASIYCDWSLDELVLTLSTAHSLHLCSALSVRCDLAIGSASVHLQTDGRLLEGVRCLVGQPPSPSPSHPAHLVKLKG</sequence>
<gene>
    <name evidence="1" type="ORF">NBR_LOCUS11562</name>
</gene>
<evidence type="ECO:0000313" key="1">
    <source>
        <dbReference type="EMBL" id="VDL75151.1"/>
    </source>
</evidence>
<dbReference type="AlphaFoldDB" id="A0A0N4Y670"/>
<evidence type="ECO:0000313" key="2">
    <source>
        <dbReference type="Proteomes" id="UP000271162"/>
    </source>
</evidence>
<proteinExistence type="predicted"/>
<dbReference type="Proteomes" id="UP000271162">
    <property type="component" value="Unassembled WGS sequence"/>
</dbReference>
<keyword evidence="2" id="KW-1185">Reference proteome</keyword>
<organism evidence="3">
    <name type="scientific">Nippostrongylus brasiliensis</name>
    <name type="common">Rat hookworm</name>
    <dbReference type="NCBI Taxonomy" id="27835"/>
    <lineage>
        <taxon>Eukaryota</taxon>
        <taxon>Metazoa</taxon>
        <taxon>Ecdysozoa</taxon>
        <taxon>Nematoda</taxon>
        <taxon>Chromadorea</taxon>
        <taxon>Rhabditida</taxon>
        <taxon>Rhabditina</taxon>
        <taxon>Rhabditomorpha</taxon>
        <taxon>Strongyloidea</taxon>
        <taxon>Heligmosomidae</taxon>
        <taxon>Nippostrongylus</taxon>
    </lineage>
</organism>
<evidence type="ECO:0000313" key="3">
    <source>
        <dbReference type="WBParaSite" id="NBR_0001156101-mRNA-1"/>
    </source>
</evidence>
<reference evidence="1 2" key="2">
    <citation type="submission" date="2018-11" db="EMBL/GenBank/DDBJ databases">
        <authorList>
            <consortium name="Pathogen Informatics"/>
        </authorList>
    </citation>
    <scope>NUCLEOTIDE SEQUENCE [LARGE SCALE GENOMIC DNA]</scope>
</reference>